<organism evidence="1 2">
    <name type="scientific">Schizophyllum amplum</name>
    <dbReference type="NCBI Taxonomy" id="97359"/>
    <lineage>
        <taxon>Eukaryota</taxon>
        <taxon>Fungi</taxon>
        <taxon>Dikarya</taxon>
        <taxon>Basidiomycota</taxon>
        <taxon>Agaricomycotina</taxon>
        <taxon>Agaricomycetes</taxon>
        <taxon>Agaricomycetidae</taxon>
        <taxon>Agaricales</taxon>
        <taxon>Schizophyllaceae</taxon>
        <taxon>Schizophyllum</taxon>
    </lineage>
</organism>
<protein>
    <submittedName>
        <fullName evidence="1">Uncharacterized protein</fullName>
    </submittedName>
</protein>
<dbReference type="EMBL" id="VDMD01000016">
    <property type="protein sequence ID" value="TRM61658.1"/>
    <property type="molecule type" value="Genomic_DNA"/>
</dbReference>
<name>A0A550CA30_9AGAR</name>
<dbReference type="Proteomes" id="UP000320762">
    <property type="component" value="Unassembled WGS sequence"/>
</dbReference>
<keyword evidence="2" id="KW-1185">Reference proteome</keyword>
<comment type="caution">
    <text evidence="1">The sequence shown here is derived from an EMBL/GenBank/DDBJ whole genome shotgun (WGS) entry which is preliminary data.</text>
</comment>
<gene>
    <name evidence="1" type="ORF">BD626DRAFT_501756</name>
</gene>
<accession>A0A550CA30</accession>
<dbReference type="AlphaFoldDB" id="A0A550CA30"/>
<proteinExistence type="predicted"/>
<reference evidence="1 2" key="1">
    <citation type="journal article" date="2019" name="New Phytol.">
        <title>Comparative genomics reveals unique wood-decay strategies and fruiting body development in the Schizophyllaceae.</title>
        <authorList>
            <person name="Almasi E."/>
            <person name="Sahu N."/>
            <person name="Krizsan K."/>
            <person name="Balint B."/>
            <person name="Kovacs G.M."/>
            <person name="Kiss B."/>
            <person name="Cseklye J."/>
            <person name="Drula E."/>
            <person name="Henrissat B."/>
            <person name="Nagy I."/>
            <person name="Chovatia M."/>
            <person name="Adam C."/>
            <person name="LaButti K."/>
            <person name="Lipzen A."/>
            <person name="Riley R."/>
            <person name="Grigoriev I.V."/>
            <person name="Nagy L.G."/>
        </authorList>
    </citation>
    <scope>NUCLEOTIDE SEQUENCE [LARGE SCALE GENOMIC DNA]</scope>
    <source>
        <strain evidence="1 2">NL-1724</strain>
    </source>
</reference>
<evidence type="ECO:0000313" key="2">
    <source>
        <dbReference type="Proteomes" id="UP000320762"/>
    </source>
</evidence>
<sequence>MSSSVTRFKGKSRARLAEVLPLIRRCRSRVSLCRRTPSYTVSIPASIFISTSTTQHDPRHHVSAGWVLRTIYTQVELGEIAPVIVVLAETRKQNHGFFNVAPEVLCIVVSVTDRLFERRLGVNNNDQLKPCVHARDMLLADVRPQVIFVFLCIVKILH</sequence>
<evidence type="ECO:0000313" key="1">
    <source>
        <dbReference type="EMBL" id="TRM61658.1"/>
    </source>
</evidence>